<evidence type="ECO:0000313" key="3">
    <source>
        <dbReference type="EMBL" id="UYV69859.1"/>
    </source>
</evidence>
<dbReference type="Proteomes" id="UP001235939">
    <property type="component" value="Chromosome 07"/>
</dbReference>
<accession>A0ABY6KMB8</accession>
<evidence type="ECO:0000313" key="4">
    <source>
        <dbReference type="Proteomes" id="UP001235939"/>
    </source>
</evidence>
<protein>
    <submittedName>
        <fullName evidence="3">PDIA6</fullName>
    </submittedName>
</protein>
<sequence>MTKLNVRAIRNVIWIFFLASFIYSLASETSNLSQNVKNYVYNLTTSNFNNSVLEDESTVWVVCFCTNWCNHCTTFKPEYRKSAMVMRSVAKFGAVDCDAENSLGEMYKITQVPTIKIFVDEKGHPREFTGCKKSSALVEAVLWDLRCMVHQRLLSAGSITPMIPNDNIVNDIVNGICLFSERQEAAAGDVDRSQIIEHRSTWLNSLNIFRNSNSRNVLVSNKLNSSLIVQLNSTSFRKKVLETRGCWVIVFYAPWCCHSKCLAPHLLDAAERLKGKMTFGAVDCTANRYLACKYNITYYPTILLFPDGSKHVHPEIYNGSRNTLDLINWCLSKWEEEIPDNEVLQLCHLQ</sequence>
<dbReference type="EMBL" id="CP092869">
    <property type="protein sequence ID" value="UYV69859.1"/>
    <property type="molecule type" value="Genomic_DNA"/>
</dbReference>
<keyword evidence="4" id="KW-1185">Reference proteome</keyword>
<reference evidence="3 4" key="1">
    <citation type="submission" date="2022-01" db="EMBL/GenBank/DDBJ databases">
        <title>A chromosomal length assembly of Cordylochernes scorpioides.</title>
        <authorList>
            <person name="Zeh D."/>
            <person name="Zeh J."/>
        </authorList>
    </citation>
    <scope>NUCLEOTIDE SEQUENCE [LARGE SCALE GENOMIC DNA]</scope>
    <source>
        <strain evidence="3">IN4F17</strain>
        <tissue evidence="3">Whole Body</tissue>
    </source>
</reference>
<feature type="domain" description="Thioredoxin" evidence="2">
    <location>
        <begin position="32"/>
        <end position="147"/>
    </location>
</feature>
<dbReference type="InterPro" id="IPR036249">
    <property type="entry name" value="Thioredoxin-like_sf"/>
</dbReference>
<dbReference type="PANTHER" id="PTHR45815">
    <property type="entry name" value="PROTEIN DISULFIDE-ISOMERASE A6"/>
    <property type="match status" value="1"/>
</dbReference>
<evidence type="ECO:0000259" key="2">
    <source>
        <dbReference type="PROSITE" id="PS51352"/>
    </source>
</evidence>
<proteinExistence type="predicted"/>
<dbReference type="InterPro" id="IPR013766">
    <property type="entry name" value="Thioredoxin_domain"/>
</dbReference>
<dbReference type="Gene3D" id="3.40.30.10">
    <property type="entry name" value="Glutaredoxin"/>
    <property type="match status" value="2"/>
</dbReference>
<dbReference type="PANTHER" id="PTHR45815:SF3">
    <property type="entry name" value="PROTEIN DISULFIDE-ISOMERASE A6"/>
    <property type="match status" value="1"/>
</dbReference>
<keyword evidence="1" id="KW-0732">Signal</keyword>
<feature type="signal peptide" evidence="1">
    <location>
        <begin position="1"/>
        <end position="27"/>
    </location>
</feature>
<gene>
    <name evidence="3" type="ORF">LAZ67_7000981</name>
</gene>
<feature type="chain" id="PRO_5047312560" evidence="1">
    <location>
        <begin position="28"/>
        <end position="350"/>
    </location>
</feature>
<dbReference type="SUPFAM" id="SSF52833">
    <property type="entry name" value="Thioredoxin-like"/>
    <property type="match status" value="2"/>
</dbReference>
<name>A0ABY6KMB8_9ARAC</name>
<feature type="domain" description="Thioredoxin" evidence="2">
    <location>
        <begin position="208"/>
        <end position="339"/>
    </location>
</feature>
<evidence type="ECO:0000256" key="1">
    <source>
        <dbReference type="SAM" id="SignalP"/>
    </source>
</evidence>
<organism evidence="3 4">
    <name type="scientific">Cordylochernes scorpioides</name>
    <dbReference type="NCBI Taxonomy" id="51811"/>
    <lineage>
        <taxon>Eukaryota</taxon>
        <taxon>Metazoa</taxon>
        <taxon>Ecdysozoa</taxon>
        <taxon>Arthropoda</taxon>
        <taxon>Chelicerata</taxon>
        <taxon>Arachnida</taxon>
        <taxon>Pseudoscorpiones</taxon>
        <taxon>Cheliferoidea</taxon>
        <taxon>Chernetidae</taxon>
        <taxon>Cordylochernes</taxon>
    </lineage>
</organism>
<dbReference type="Pfam" id="PF00085">
    <property type="entry name" value="Thioredoxin"/>
    <property type="match status" value="2"/>
</dbReference>
<dbReference type="PROSITE" id="PS51352">
    <property type="entry name" value="THIOREDOXIN_2"/>
    <property type="match status" value="2"/>
</dbReference>